<gene>
    <name evidence="2" type="ORF">PHYPA_020736</name>
</gene>
<reference evidence="2 4" key="1">
    <citation type="journal article" date="2008" name="Science">
        <title>The Physcomitrella genome reveals evolutionary insights into the conquest of land by plants.</title>
        <authorList>
            <person name="Rensing S."/>
            <person name="Lang D."/>
            <person name="Zimmer A."/>
            <person name="Terry A."/>
            <person name="Salamov A."/>
            <person name="Shapiro H."/>
            <person name="Nishiyama T."/>
            <person name="Perroud P.-F."/>
            <person name="Lindquist E."/>
            <person name="Kamisugi Y."/>
            <person name="Tanahashi T."/>
            <person name="Sakakibara K."/>
            <person name="Fujita T."/>
            <person name="Oishi K."/>
            <person name="Shin-I T."/>
            <person name="Kuroki Y."/>
            <person name="Toyoda A."/>
            <person name="Suzuki Y."/>
            <person name="Hashimoto A."/>
            <person name="Yamaguchi K."/>
            <person name="Sugano A."/>
            <person name="Kohara Y."/>
            <person name="Fujiyama A."/>
            <person name="Anterola A."/>
            <person name="Aoki S."/>
            <person name="Ashton N."/>
            <person name="Barbazuk W.B."/>
            <person name="Barker E."/>
            <person name="Bennetzen J."/>
            <person name="Bezanilla M."/>
            <person name="Blankenship R."/>
            <person name="Cho S.H."/>
            <person name="Dutcher S."/>
            <person name="Estelle M."/>
            <person name="Fawcett J.A."/>
            <person name="Gundlach H."/>
            <person name="Hanada K."/>
            <person name="Heyl A."/>
            <person name="Hicks K.A."/>
            <person name="Hugh J."/>
            <person name="Lohr M."/>
            <person name="Mayer K."/>
            <person name="Melkozernov A."/>
            <person name="Murata T."/>
            <person name="Nelson D."/>
            <person name="Pils B."/>
            <person name="Prigge M."/>
            <person name="Reiss B."/>
            <person name="Renner T."/>
            <person name="Rombauts S."/>
            <person name="Rushton P."/>
            <person name="Sanderfoot A."/>
            <person name="Schween G."/>
            <person name="Shiu S.-H."/>
            <person name="Stueber K."/>
            <person name="Theodoulou F.L."/>
            <person name="Tu H."/>
            <person name="Van de Peer Y."/>
            <person name="Verrier P.J."/>
            <person name="Waters E."/>
            <person name="Wood A."/>
            <person name="Yang L."/>
            <person name="Cove D."/>
            <person name="Cuming A."/>
            <person name="Hasebe M."/>
            <person name="Lucas S."/>
            <person name="Mishler D.B."/>
            <person name="Reski R."/>
            <person name="Grigoriev I."/>
            <person name="Quatrano R.S."/>
            <person name="Boore J.L."/>
        </authorList>
    </citation>
    <scope>NUCLEOTIDE SEQUENCE [LARGE SCALE GENOMIC DNA]</scope>
    <source>
        <strain evidence="3 4">cv. Gransden 2004</strain>
    </source>
</reference>
<evidence type="ECO:0000313" key="2">
    <source>
        <dbReference type="EMBL" id="PNR37627.1"/>
    </source>
</evidence>
<dbReference type="EnsemblPlants" id="Pp3c16_9937V3.1">
    <property type="protein sequence ID" value="PAC:32984655.CDS.1"/>
    <property type="gene ID" value="Pp3c16_9937"/>
</dbReference>
<evidence type="ECO:0000256" key="1">
    <source>
        <dbReference type="SAM" id="MobiDB-lite"/>
    </source>
</evidence>
<dbReference type="Proteomes" id="UP000006727">
    <property type="component" value="Chromosome 16"/>
</dbReference>
<proteinExistence type="predicted"/>
<sequence>MEPRRRQSTTTRCPPPPIQASILPQKVTPHPLLLDCSDLHQTIQGWCKADRFMLGGCDVFNTRIHTVVEWLST</sequence>
<organism evidence="2">
    <name type="scientific">Physcomitrium patens</name>
    <name type="common">Spreading-leaved earth moss</name>
    <name type="synonym">Physcomitrella patens</name>
    <dbReference type="NCBI Taxonomy" id="3218"/>
    <lineage>
        <taxon>Eukaryota</taxon>
        <taxon>Viridiplantae</taxon>
        <taxon>Streptophyta</taxon>
        <taxon>Embryophyta</taxon>
        <taxon>Bryophyta</taxon>
        <taxon>Bryophytina</taxon>
        <taxon>Bryopsida</taxon>
        <taxon>Funariidae</taxon>
        <taxon>Funariales</taxon>
        <taxon>Funariaceae</taxon>
        <taxon>Physcomitrium</taxon>
    </lineage>
</organism>
<evidence type="ECO:0000313" key="4">
    <source>
        <dbReference type="Proteomes" id="UP000006727"/>
    </source>
</evidence>
<keyword evidence="4" id="KW-1185">Reference proteome</keyword>
<protein>
    <submittedName>
        <fullName evidence="2 3">Uncharacterized protein</fullName>
    </submittedName>
</protein>
<reference evidence="3" key="3">
    <citation type="submission" date="2020-12" db="UniProtKB">
        <authorList>
            <consortium name="EnsemblPlants"/>
        </authorList>
    </citation>
    <scope>IDENTIFICATION</scope>
</reference>
<dbReference type="EMBL" id="ABEU02000016">
    <property type="protein sequence ID" value="PNR37627.1"/>
    <property type="molecule type" value="Genomic_DNA"/>
</dbReference>
<evidence type="ECO:0000313" key="3">
    <source>
        <dbReference type="EnsemblPlants" id="PAC:32984655.CDS.1"/>
    </source>
</evidence>
<name>A0A2K1J7Y7_PHYPA</name>
<dbReference type="InParanoid" id="A0A2K1J7Y7"/>
<dbReference type="AlphaFoldDB" id="A0A2K1J7Y7"/>
<feature type="region of interest" description="Disordered" evidence="1">
    <location>
        <begin position="1"/>
        <end position="21"/>
    </location>
</feature>
<accession>A0A2K1J7Y7</accession>
<dbReference type="Gramene" id="Pp3c16_9937V3.1">
    <property type="protein sequence ID" value="PAC:32984655.CDS.1"/>
    <property type="gene ID" value="Pp3c16_9937"/>
</dbReference>
<reference evidence="2 4" key="2">
    <citation type="journal article" date="2018" name="Plant J.">
        <title>The Physcomitrella patens chromosome-scale assembly reveals moss genome structure and evolution.</title>
        <authorList>
            <person name="Lang D."/>
            <person name="Ullrich K.K."/>
            <person name="Murat F."/>
            <person name="Fuchs J."/>
            <person name="Jenkins J."/>
            <person name="Haas F.B."/>
            <person name="Piednoel M."/>
            <person name="Gundlach H."/>
            <person name="Van Bel M."/>
            <person name="Meyberg R."/>
            <person name="Vives C."/>
            <person name="Morata J."/>
            <person name="Symeonidi A."/>
            <person name="Hiss M."/>
            <person name="Muchero W."/>
            <person name="Kamisugi Y."/>
            <person name="Saleh O."/>
            <person name="Blanc G."/>
            <person name="Decker E.L."/>
            <person name="van Gessel N."/>
            <person name="Grimwood J."/>
            <person name="Hayes R.D."/>
            <person name="Graham S.W."/>
            <person name="Gunter L.E."/>
            <person name="McDaniel S.F."/>
            <person name="Hoernstein S.N.W."/>
            <person name="Larsson A."/>
            <person name="Li F.W."/>
            <person name="Perroud P.F."/>
            <person name="Phillips J."/>
            <person name="Ranjan P."/>
            <person name="Rokshar D.S."/>
            <person name="Rothfels C.J."/>
            <person name="Schneider L."/>
            <person name="Shu S."/>
            <person name="Stevenson D.W."/>
            <person name="Thummler F."/>
            <person name="Tillich M."/>
            <person name="Villarreal Aguilar J.C."/>
            <person name="Widiez T."/>
            <person name="Wong G.K."/>
            <person name="Wymore A."/>
            <person name="Zhang Y."/>
            <person name="Zimmer A.D."/>
            <person name="Quatrano R.S."/>
            <person name="Mayer K.F.X."/>
            <person name="Goodstein D."/>
            <person name="Casacuberta J.M."/>
            <person name="Vandepoele K."/>
            <person name="Reski R."/>
            <person name="Cuming A.C."/>
            <person name="Tuskan G.A."/>
            <person name="Maumus F."/>
            <person name="Salse J."/>
            <person name="Schmutz J."/>
            <person name="Rensing S.A."/>
        </authorList>
    </citation>
    <scope>NUCLEOTIDE SEQUENCE [LARGE SCALE GENOMIC DNA]</scope>
    <source>
        <strain evidence="3 4">cv. Gransden 2004</strain>
    </source>
</reference>